<name>A0ABV8AHZ6_9FLAO</name>
<dbReference type="EC" id="3.-.-.-" evidence="2"/>
<dbReference type="PANTHER" id="PTHR43283:SF7">
    <property type="entry name" value="BETA-LACTAMASE-RELATED DOMAIN-CONTAINING PROTEIN"/>
    <property type="match status" value="1"/>
</dbReference>
<feature type="domain" description="Beta-lactamase-related" evidence="1">
    <location>
        <begin position="106"/>
        <end position="401"/>
    </location>
</feature>
<comment type="caution">
    <text evidence="2">The sequence shown here is derived from an EMBL/GenBank/DDBJ whole genome shotgun (WGS) entry which is preliminary data.</text>
</comment>
<dbReference type="EMBL" id="JBHSAT010000005">
    <property type="protein sequence ID" value="MFC3877678.1"/>
    <property type="molecule type" value="Genomic_DNA"/>
</dbReference>
<dbReference type="InterPro" id="IPR012338">
    <property type="entry name" value="Beta-lactam/transpept-like"/>
</dbReference>
<dbReference type="Gene3D" id="3.40.710.10">
    <property type="entry name" value="DD-peptidase/beta-lactamase superfamily"/>
    <property type="match status" value="1"/>
</dbReference>
<dbReference type="RefSeq" id="WP_386100544.1">
    <property type="nucleotide sequence ID" value="NZ_JBHSAT010000005.1"/>
</dbReference>
<evidence type="ECO:0000313" key="3">
    <source>
        <dbReference type="Proteomes" id="UP001595812"/>
    </source>
</evidence>
<dbReference type="PANTHER" id="PTHR43283">
    <property type="entry name" value="BETA-LACTAMASE-RELATED"/>
    <property type="match status" value="1"/>
</dbReference>
<keyword evidence="3" id="KW-1185">Reference proteome</keyword>
<reference evidence="3" key="1">
    <citation type="journal article" date="2019" name="Int. J. Syst. Evol. Microbiol.">
        <title>The Global Catalogue of Microorganisms (GCM) 10K type strain sequencing project: providing services to taxonomists for standard genome sequencing and annotation.</title>
        <authorList>
            <consortium name="The Broad Institute Genomics Platform"/>
            <consortium name="The Broad Institute Genome Sequencing Center for Infectious Disease"/>
            <person name="Wu L."/>
            <person name="Ma J."/>
        </authorList>
    </citation>
    <scope>NUCLEOTIDE SEQUENCE [LARGE SCALE GENOMIC DNA]</scope>
    <source>
        <strain evidence="3">CECT 8979</strain>
    </source>
</reference>
<protein>
    <submittedName>
        <fullName evidence="2">Serine hydrolase domain-containing protein</fullName>
        <ecNumber evidence="2">3.-.-.-</ecNumber>
    </submittedName>
</protein>
<accession>A0ABV8AHZ6</accession>
<dbReference type="Proteomes" id="UP001595812">
    <property type="component" value="Unassembled WGS sequence"/>
</dbReference>
<gene>
    <name evidence="2" type="ORF">ACFOSX_10590</name>
</gene>
<dbReference type="GO" id="GO:0016787">
    <property type="term" value="F:hydrolase activity"/>
    <property type="evidence" value="ECO:0007669"/>
    <property type="project" value="UniProtKB-KW"/>
</dbReference>
<dbReference type="InterPro" id="IPR001466">
    <property type="entry name" value="Beta-lactam-related"/>
</dbReference>
<proteinExistence type="predicted"/>
<dbReference type="Pfam" id="PF00144">
    <property type="entry name" value="Beta-lactamase"/>
    <property type="match status" value="1"/>
</dbReference>
<dbReference type="InterPro" id="IPR050789">
    <property type="entry name" value="Diverse_Enzym_Activities"/>
</dbReference>
<keyword evidence="2" id="KW-0378">Hydrolase</keyword>
<evidence type="ECO:0000313" key="2">
    <source>
        <dbReference type="EMBL" id="MFC3877678.1"/>
    </source>
</evidence>
<evidence type="ECO:0000259" key="1">
    <source>
        <dbReference type="Pfam" id="PF00144"/>
    </source>
</evidence>
<sequence>MEIFRNRIYFILLICLSIHTYGQDYKDFTLEESRKFHREFKNSMFIGGGEMSRYVYIHYSEFFPHTVITREDTIRELPIHLRKEVSNHLVTIDSQKKALHDYVYNSPTDGVIIIHKGQIVFEEYPRMLPTDKHIYFSVSKTFVSTLIAILEDRGMIDVSKPIEHYMPELKNSGWEGIPIIDILDMSSGIDCREKEEGAYYDPETCFQKFMAGFGFPNLENALENPVELLKTMKKYELNGKKMDYTSVNTWLLGWLIERVSGKSVSDMMATEIWQKMGAESDALMLTGTQAHAATPLGINSNLRDLGRFGLLFTPSGKQAPYDIISDNYLEKIQHGGRPEIYANGYWPNLFKDKTVIKHNTYQWDHITQEGDFFKAGIGGQGLYISPSRDLVIAFFGTHDETMTENLMPMIARQLTISGLFDE</sequence>
<organism evidence="2 3">
    <name type="scientific">Winogradskyella maritima</name>
    <dbReference type="NCBI Taxonomy" id="1517766"/>
    <lineage>
        <taxon>Bacteria</taxon>
        <taxon>Pseudomonadati</taxon>
        <taxon>Bacteroidota</taxon>
        <taxon>Flavobacteriia</taxon>
        <taxon>Flavobacteriales</taxon>
        <taxon>Flavobacteriaceae</taxon>
        <taxon>Winogradskyella</taxon>
    </lineage>
</organism>
<dbReference type="SUPFAM" id="SSF56601">
    <property type="entry name" value="beta-lactamase/transpeptidase-like"/>
    <property type="match status" value="1"/>
</dbReference>